<dbReference type="InterPro" id="IPR015915">
    <property type="entry name" value="Kelch-typ_b-propeller"/>
</dbReference>
<dbReference type="STRING" id="1076935.U4KUI7"/>
<feature type="coiled-coil region" evidence="6">
    <location>
        <begin position="954"/>
        <end position="1044"/>
    </location>
</feature>
<name>U4KUI7_PYROM</name>
<reference evidence="8 9" key="1">
    <citation type="journal article" date="2013" name="PLoS Genet.">
        <title>The genome and development-dependent transcriptomes of Pyronema confluens: a window into fungal evolution.</title>
        <authorList>
            <person name="Traeger S."/>
            <person name="Altegoer F."/>
            <person name="Freitag M."/>
            <person name="Gabaldon T."/>
            <person name="Kempken F."/>
            <person name="Kumar A."/>
            <person name="Marcet-Houben M."/>
            <person name="Poggeler S."/>
            <person name="Stajich J.E."/>
            <person name="Nowrousian M."/>
        </authorList>
    </citation>
    <scope>NUCLEOTIDE SEQUENCE [LARGE SCALE GENOMIC DNA]</scope>
    <source>
        <strain evidence="9">CBS 100304</strain>
        <tissue evidence="8">Vegetative mycelium</tissue>
    </source>
</reference>
<dbReference type="SMART" id="SM00612">
    <property type="entry name" value="Kelch"/>
    <property type="match status" value="2"/>
</dbReference>
<feature type="region of interest" description="Disordered" evidence="7">
    <location>
        <begin position="1504"/>
        <end position="1542"/>
    </location>
</feature>
<keyword evidence="5 6" id="KW-0175">Coiled coil</keyword>
<protein>
    <submittedName>
        <fullName evidence="8">Similar to Tip elongation aberrant protein 1 acc. no. P87061</fullName>
    </submittedName>
</protein>
<evidence type="ECO:0000256" key="5">
    <source>
        <dbReference type="ARBA" id="ARBA00023054"/>
    </source>
</evidence>
<dbReference type="EMBL" id="HF935221">
    <property type="protein sequence ID" value="CCX04973.1"/>
    <property type="molecule type" value="Genomic_DNA"/>
</dbReference>
<gene>
    <name evidence="8" type="ORF">PCON_04113</name>
</gene>
<dbReference type="Proteomes" id="UP000018144">
    <property type="component" value="Unassembled WGS sequence"/>
</dbReference>
<keyword evidence="3" id="KW-0963">Cytoplasm</keyword>
<feature type="region of interest" description="Disordered" evidence="7">
    <location>
        <begin position="26"/>
        <end position="134"/>
    </location>
</feature>
<feature type="compositionally biased region" description="Low complexity" evidence="7">
    <location>
        <begin position="26"/>
        <end position="48"/>
    </location>
</feature>
<dbReference type="GO" id="GO:0051285">
    <property type="term" value="C:cell cortex of cell tip"/>
    <property type="evidence" value="ECO:0007669"/>
    <property type="project" value="TreeGrafter"/>
</dbReference>
<organism evidence="8 9">
    <name type="scientific">Pyronema omphalodes (strain CBS 100304)</name>
    <name type="common">Pyronema confluens</name>
    <dbReference type="NCBI Taxonomy" id="1076935"/>
    <lineage>
        <taxon>Eukaryota</taxon>
        <taxon>Fungi</taxon>
        <taxon>Dikarya</taxon>
        <taxon>Ascomycota</taxon>
        <taxon>Pezizomycotina</taxon>
        <taxon>Pezizomycetes</taxon>
        <taxon>Pezizales</taxon>
        <taxon>Pyronemataceae</taxon>
        <taxon>Pyronema</taxon>
    </lineage>
</organism>
<feature type="compositionally biased region" description="Polar residues" evidence="7">
    <location>
        <begin position="1178"/>
        <end position="1203"/>
    </location>
</feature>
<dbReference type="InterPro" id="IPR006652">
    <property type="entry name" value="Kelch_1"/>
</dbReference>
<evidence type="ECO:0000256" key="2">
    <source>
        <dbReference type="ARBA" id="ARBA00022441"/>
    </source>
</evidence>
<dbReference type="Pfam" id="PF24681">
    <property type="entry name" value="Kelch_KLHDC2_KLHL20_DRC7"/>
    <property type="match status" value="1"/>
</dbReference>
<feature type="region of interest" description="Disordered" evidence="7">
    <location>
        <begin position="1411"/>
        <end position="1434"/>
    </location>
</feature>
<dbReference type="Gene3D" id="2.120.10.80">
    <property type="entry name" value="Kelch-type beta propeller"/>
    <property type="match status" value="2"/>
</dbReference>
<accession>U4KUI7</accession>
<evidence type="ECO:0000256" key="7">
    <source>
        <dbReference type="SAM" id="MobiDB-lite"/>
    </source>
</evidence>
<feature type="coiled-coil region" evidence="6">
    <location>
        <begin position="1083"/>
        <end position="1145"/>
    </location>
</feature>
<dbReference type="OrthoDB" id="45365at2759"/>
<feature type="compositionally biased region" description="Low complexity" evidence="7">
    <location>
        <begin position="82"/>
        <end position="91"/>
    </location>
</feature>
<feature type="region of interest" description="Disordered" evidence="7">
    <location>
        <begin position="1173"/>
        <end position="1203"/>
    </location>
</feature>
<feature type="compositionally biased region" description="Polar residues" evidence="7">
    <location>
        <begin position="682"/>
        <end position="692"/>
    </location>
</feature>
<dbReference type="FunFam" id="2.120.10.80:FF:000049">
    <property type="entry name" value="Cell polarity protein (Tea1)"/>
    <property type="match status" value="1"/>
</dbReference>
<feature type="region of interest" description="Disordered" evidence="7">
    <location>
        <begin position="467"/>
        <end position="718"/>
    </location>
</feature>
<keyword evidence="9" id="KW-1185">Reference proteome</keyword>
<evidence type="ECO:0000256" key="1">
    <source>
        <dbReference type="ARBA" id="ARBA00004496"/>
    </source>
</evidence>
<evidence type="ECO:0000256" key="3">
    <source>
        <dbReference type="ARBA" id="ARBA00022490"/>
    </source>
</evidence>
<sequence>MAFLFGKKKGTRDQTPAPVAAVAATNSSIATTTPPSSINNSSLSSLQSAPVFDEKSSGSGSGSRPGAGYQGGVLGGGGQSGQGQVQGPPVGLRNHQAHNSESGGASGVSGPPHPNQGRLLQQSSPAQQPSSNASLYPWSQRRLTLSSSHPSPFPRYGHAANAVSSKEGDIYIMGGLIRSQNVRGDLWMIEGGNSNERLESYPVMTTSEGPGPRVGHASLLVGNAFIVFGGDTKLDERDVLDETLYLLNTSTRQWSRASPHGHRPSGRYGHTLNILGSKLYIFGGQVDTVFFNDLVAFDLNTLQHAGSKWEILASGDGADIPASRTNHTIITYEDKLYLFGGTNGLEWFNDVWSYNPKTNLWTQLDCIGYIPSPREGHAAALVNDVMYIFGGRSSEGLDLGDLAAFRISSRRWYTFQNMGPSPSPRSGHTMTTVNNKIIVLGGEPSVPSKSQDELQMVYVLDTAKIRYPSDGAHQSPGDRPRAGSQPRPNARGGSIDVTGPRDPRGDPRGQQQKIMGPPRENGMGPGPQHPGNGNPMQSGPNSGNGSPVAPPGPNSRLPRASPGGPQPSGPPPSQQAPPPRPGQNGVPPPGAAARSKTPTGAPGTPQSRGKENMSPIDTKPTAASFPSAPNGMRTPTQDRAPQMQRKDSRDGSLTETPRSRHAPQHSVDSIKSAETAAEEPRTPQSVASNTQRPAIGIRPPEDQPRFDPSSPDSVYAPSMSLDAAVDSAEVEKLRRLNDWYASELALARRAGYTPAASNATAFEDRTREMSEDDRPFVEALLLLKAELSKVQTELDSQSSIAAQKMQEIERQRDVAVQEAVYAKAKLAALGGPATPTPGSETASMDQEKMTDMSRKLAASLSAQADLSAQNQALNLEVAAEKKARCLADETAAEAQKRITELDDYRSWAASEIETLRAELLDAGRAYRDEASAGQEAAASVKMLQIDQSELTSRLEEVMAENKNYKSSLEHLSKAMQLTNQKSDTLERQLEEERITKEALDRKLAQLRSENEERSADLQNLNQRLKDTEELMQTYSEEAKAANAVLAAGLDKVAQREVPAMLASASEERVVVLMEQIENTQALLAKSKAQADETGEKLAEAMQRVAGLEFQQGQSSKDSIALRRRMAEVGEEARRLKKDNTELLSKLSARQLEVDAITAKHNALKDILQERGIDAHPGHTTTPSHNRSVTLQSSPDSGTATPEQLSRLRELEHRLEESLRAHRETKSTADLQAQEVEKHFREKLEQLENDYQSAVHYVKGTEKMLKRMKEELAKYKATNQQLQSQLEEAEARAASNPLGLDAPRTVSARNSSEADWDQERELLNREIDDLRLQVRESAMALDKQIHTTKQSLDTLREDRDRFKSELSTSRNRVEQLTSENLLLENRAMSAEQKVSMLLDQVENSVDAYRRSMRFEPPNGNNNNGGDSARSSYYGPGVDNRTSVALDSLASELDALRNHWESANKSYRLSNAFEFDKSPTTTNQGGYATAQGDFQSSIQQWRQKLQVDEEEGDNRRSASSNVTEKGYGGQAPSAATVAAGGGVI</sequence>
<dbReference type="SUPFAM" id="SSF117281">
    <property type="entry name" value="Kelch motif"/>
    <property type="match status" value="1"/>
</dbReference>
<feature type="compositionally biased region" description="Gly residues" evidence="7">
    <location>
        <begin position="59"/>
        <end position="81"/>
    </location>
</feature>
<dbReference type="PANTHER" id="PTHR23244">
    <property type="entry name" value="KELCH REPEAT DOMAIN"/>
    <property type="match status" value="1"/>
</dbReference>
<dbReference type="GO" id="GO:0061245">
    <property type="term" value="P:establishment or maintenance of bipolar cell polarity"/>
    <property type="evidence" value="ECO:0007669"/>
    <property type="project" value="TreeGrafter"/>
</dbReference>
<evidence type="ECO:0000313" key="8">
    <source>
        <dbReference type="EMBL" id="CCX04973.1"/>
    </source>
</evidence>
<keyword evidence="4" id="KW-0677">Repeat</keyword>
<dbReference type="OMA" id="CIGYIPA"/>
<comment type="subcellular location">
    <subcellularLocation>
        <location evidence="1">Cytoplasm</location>
    </subcellularLocation>
</comment>
<feature type="compositionally biased region" description="Low complexity" evidence="7">
    <location>
        <begin position="121"/>
        <end position="134"/>
    </location>
</feature>
<proteinExistence type="predicted"/>
<keyword evidence="2" id="KW-0880">Kelch repeat</keyword>
<dbReference type="eggNOG" id="KOG0379">
    <property type="taxonomic scope" value="Eukaryota"/>
</dbReference>
<evidence type="ECO:0000313" key="9">
    <source>
        <dbReference type="Proteomes" id="UP000018144"/>
    </source>
</evidence>
<evidence type="ECO:0000256" key="4">
    <source>
        <dbReference type="ARBA" id="ARBA00022737"/>
    </source>
</evidence>
<dbReference type="PANTHER" id="PTHR23244:SF456">
    <property type="entry name" value="MULTIPLE EPIDERMAL GROWTH FACTOR-LIKE DOMAINS PROTEIN 8"/>
    <property type="match status" value="1"/>
</dbReference>
<feature type="compositionally biased region" description="Pro residues" evidence="7">
    <location>
        <begin position="564"/>
        <end position="590"/>
    </location>
</feature>
<feature type="region of interest" description="Disordered" evidence="7">
    <location>
        <begin position="1285"/>
        <end position="1314"/>
    </location>
</feature>
<feature type="region of interest" description="Disordered" evidence="7">
    <location>
        <begin position="829"/>
        <end position="848"/>
    </location>
</feature>
<evidence type="ECO:0000256" key="6">
    <source>
        <dbReference type="SAM" id="Coils"/>
    </source>
</evidence>